<proteinExistence type="predicted"/>
<dbReference type="CDD" id="cd02440">
    <property type="entry name" value="AdoMet_MTases"/>
    <property type="match status" value="1"/>
</dbReference>
<dbReference type="EMBL" id="PUGF01000018">
    <property type="protein sequence ID" value="PRC91843.1"/>
    <property type="molecule type" value="Genomic_DNA"/>
</dbReference>
<evidence type="ECO:0000313" key="5">
    <source>
        <dbReference type="Proteomes" id="UP000237839"/>
    </source>
</evidence>
<feature type="domain" description="Methyltransferase" evidence="3">
    <location>
        <begin position="46"/>
        <end position="138"/>
    </location>
</feature>
<reference evidence="4 5" key="1">
    <citation type="submission" date="2018-02" db="EMBL/GenBank/DDBJ databases">
        <title>Solimicrobium silvestre gen. nov., sp. nov., isolated from alpine forest soil.</title>
        <authorList>
            <person name="Margesin R."/>
            <person name="Albuquerque L."/>
            <person name="Zhang D.-C."/>
            <person name="Froufe H.J.C."/>
            <person name="Severino R."/>
            <person name="Roxo I."/>
            <person name="Egas C."/>
            <person name="Da Costa M.S."/>
        </authorList>
    </citation>
    <scope>NUCLEOTIDE SEQUENCE [LARGE SCALE GENOMIC DNA]</scope>
    <source>
        <strain evidence="4 5">S20-91</strain>
    </source>
</reference>
<dbReference type="OrthoDB" id="9791837at2"/>
<dbReference type="InterPro" id="IPR029063">
    <property type="entry name" value="SAM-dependent_MTases_sf"/>
</dbReference>
<keyword evidence="2 4" id="KW-0808">Transferase</keyword>
<accession>A0A2S9GVU4</accession>
<dbReference type="Pfam" id="PF13649">
    <property type="entry name" value="Methyltransf_25"/>
    <property type="match status" value="1"/>
</dbReference>
<dbReference type="AlphaFoldDB" id="A0A2S9GVU4"/>
<dbReference type="InterPro" id="IPR041698">
    <property type="entry name" value="Methyltransf_25"/>
</dbReference>
<dbReference type="GO" id="GO:0032259">
    <property type="term" value="P:methylation"/>
    <property type="evidence" value="ECO:0007669"/>
    <property type="project" value="UniProtKB-KW"/>
</dbReference>
<dbReference type="PANTHER" id="PTHR43861">
    <property type="entry name" value="TRANS-ACONITATE 2-METHYLTRANSFERASE-RELATED"/>
    <property type="match status" value="1"/>
</dbReference>
<dbReference type="PANTHER" id="PTHR43861:SF1">
    <property type="entry name" value="TRANS-ACONITATE 2-METHYLTRANSFERASE"/>
    <property type="match status" value="1"/>
</dbReference>
<keyword evidence="1 4" id="KW-0489">Methyltransferase</keyword>
<evidence type="ECO:0000256" key="1">
    <source>
        <dbReference type="ARBA" id="ARBA00022603"/>
    </source>
</evidence>
<comment type="caution">
    <text evidence="4">The sequence shown here is derived from an EMBL/GenBank/DDBJ whole genome shotgun (WGS) entry which is preliminary data.</text>
</comment>
<dbReference type="Gene3D" id="3.40.50.150">
    <property type="entry name" value="Vaccinia Virus protein VP39"/>
    <property type="match status" value="1"/>
</dbReference>
<dbReference type="SUPFAM" id="SSF53335">
    <property type="entry name" value="S-adenosyl-L-methionine-dependent methyltransferases"/>
    <property type="match status" value="1"/>
</dbReference>
<protein>
    <submittedName>
        <fullName evidence="4">Methyltransferase domain</fullName>
    </submittedName>
</protein>
<evidence type="ECO:0000313" key="4">
    <source>
        <dbReference type="EMBL" id="PRC91843.1"/>
    </source>
</evidence>
<evidence type="ECO:0000256" key="2">
    <source>
        <dbReference type="ARBA" id="ARBA00022679"/>
    </source>
</evidence>
<gene>
    <name evidence="4" type="ORF">S2091_3399</name>
</gene>
<keyword evidence="5" id="KW-1185">Reference proteome</keyword>
<sequence length="211" mass="23458">MDNCQISVNTFNTLADNYAQKYFALSTYDGCYRIFCSQLSKKGGSVLDVACGPGNVANFLVRERPDLEVTGIDLAPRMIQLAKTLVPTANFLAHDCRHLSTLSRVYDGIVYAFGLNYLNQQDTEQVFDSIPNVLALNGTFYLSVMLGSAEQSGIQTSSSGNQVYIYYRPRQEIERLVRNAGLELIYLEEFSSPSNAPTATIDLVLIARRIK</sequence>
<name>A0A2S9GVU4_9BURK</name>
<organism evidence="4 5">
    <name type="scientific">Solimicrobium silvestre</name>
    <dbReference type="NCBI Taxonomy" id="2099400"/>
    <lineage>
        <taxon>Bacteria</taxon>
        <taxon>Pseudomonadati</taxon>
        <taxon>Pseudomonadota</taxon>
        <taxon>Betaproteobacteria</taxon>
        <taxon>Burkholderiales</taxon>
        <taxon>Oxalobacteraceae</taxon>
        <taxon>Solimicrobium</taxon>
    </lineage>
</organism>
<dbReference type="Proteomes" id="UP000237839">
    <property type="component" value="Unassembled WGS sequence"/>
</dbReference>
<dbReference type="RefSeq" id="WP_105533149.1">
    <property type="nucleotide sequence ID" value="NZ_PUGF01000018.1"/>
</dbReference>
<dbReference type="GO" id="GO:0008168">
    <property type="term" value="F:methyltransferase activity"/>
    <property type="evidence" value="ECO:0007669"/>
    <property type="project" value="UniProtKB-KW"/>
</dbReference>
<evidence type="ECO:0000259" key="3">
    <source>
        <dbReference type="Pfam" id="PF13649"/>
    </source>
</evidence>